<protein>
    <submittedName>
        <fullName evidence="2">Outer membrane biogenesis protein BamB</fullName>
    </submittedName>
</protein>
<dbReference type="InterPro" id="IPR015943">
    <property type="entry name" value="WD40/YVTN_repeat-like_dom_sf"/>
</dbReference>
<feature type="domain" description="Pyrrolo-quinoline quinone repeat" evidence="1">
    <location>
        <begin position="68"/>
        <end position="162"/>
    </location>
</feature>
<dbReference type="SUPFAM" id="SSF50998">
    <property type="entry name" value="Quinoprotein alcohol dehydrogenase-like"/>
    <property type="match status" value="2"/>
</dbReference>
<evidence type="ECO:0000313" key="2">
    <source>
        <dbReference type="EMBL" id="QDU92311.1"/>
    </source>
</evidence>
<dbReference type="PANTHER" id="PTHR34512:SF30">
    <property type="entry name" value="OUTER MEMBRANE PROTEIN ASSEMBLY FACTOR BAMB"/>
    <property type="match status" value="1"/>
</dbReference>
<dbReference type="EMBL" id="CP036433">
    <property type="protein sequence ID" value="QDU92311.1"/>
    <property type="molecule type" value="Genomic_DNA"/>
</dbReference>
<sequence length="935" mass="101949">MQKTATSTARWTNGLRKQFWLCWGEFQMTQRSLSRPSCLVFAILLALQSSGRGDDWRLAWKRDLPERAPAWRHTQRMTMDVGYSPVAANGMVFVGCEHNSALLALDGQTGEERWRFFTAAPIRHAPAADDMRVYAGSDDGYLYCINRAGALVWKIRGGPAARLVIGHERIISAWPISTRPLLADGVLYFVAGYWPVDGIFVHAVEAATGKSIWVHDSAELRPNRQLTLVDGKLMVDGDNSSAVLDAKTGVLLKEKPIKSPAVERPQVSGVQGNMSGWSQFGDVLAVGSTTGVFGFSKQAVQNVDAQHVEQDESPAIDTSLAKAILVRAGVAQGYCLVAGLNDGALVAGLLRESKLHVVAFDPDESKVARIRRALDGRGLFDDHRLCVLVGRPEEIGLPPYFASLIVSESDHALAEAARESLRPYGGALVSHNKGAAITIALRDGPPAGAADWTHEFRDAANSLASPDALVKAPLGLLWYGGEAAHARFYFDGNVDHQSGHGLNPQPVPAQIVEGRMILQGPGLLAAVDIYTGRVLWESPLPTMYTFGGAGGGLGIHSKKHPKPWEYEEALKFEVAPTERCRASGFDCVSQPDGIYIAAGKELLRFDPTSGELLSRQPAPIDGDLRWGSVRISGDTLLATLFRPQDIADAQAGFDGNGGDWGGDRMPMSHLVALDRHSGKLLWSRQANWGFLNRSGICVGGGNVYCVDLITDKIYDKLKEAGRKFPTSPPTLYALDLTTGKESWQFPLDVYVQNIVYCQSRDLLLAPCRNLKEWRDGRWVDLSIDIRRGVRDKKAAGNMRALRGKDGSVAWEVADAAYHSPHIVLGDLIIDRYGVTYDLASGERHLRMSPETGKEEIWSFKKGGCNHLIACENLVTWRCAYYDLASHSGVKSLTGMDAGCSPTLIPAGGVLNIPNFGTHHKRNRMTAMALVHRPAE</sequence>
<dbReference type="InterPro" id="IPR018391">
    <property type="entry name" value="PQQ_b-propeller_rpt"/>
</dbReference>
<organism evidence="2 3">
    <name type="scientific">Lignipirellula cremea</name>
    <dbReference type="NCBI Taxonomy" id="2528010"/>
    <lineage>
        <taxon>Bacteria</taxon>
        <taxon>Pseudomonadati</taxon>
        <taxon>Planctomycetota</taxon>
        <taxon>Planctomycetia</taxon>
        <taxon>Pirellulales</taxon>
        <taxon>Pirellulaceae</taxon>
        <taxon>Lignipirellula</taxon>
    </lineage>
</organism>
<dbReference type="Gene3D" id="2.130.10.10">
    <property type="entry name" value="YVTN repeat-like/Quinoprotein amine dehydrogenase"/>
    <property type="match status" value="2"/>
</dbReference>
<keyword evidence="3" id="KW-1185">Reference proteome</keyword>
<dbReference type="Proteomes" id="UP000317648">
    <property type="component" value="Chromosome"/>
</dbReference>
<name>A0A518DKE9_9BACT</name>
<dbReference type="SUPFAM" id="SSF53335">
    <property type="entry name" value="S-adenosyl-L-methionine-dependent methyltransferases"/>
    <property type="match status" value="1"/>
</dbReference>
<gene>
    <name evidence="2" type="ORF">Pla8534_00560</name>
</gene>
<dbReference type="InterPro" id="IPR011047">
    <property type="entry name" value="Quinoprotein_ADH-like_sf"/>
</dbReference>
<dbReference type="Pfam" id="PF13360">
    <property type="entry name" value="PQQ_2"/>
    <property type="match status" value="2"/>
</dbReference>
<evidence type="ECO:0000259" key="1">
    <source>
        <dbReference type="Pfam" id="PF13360"/>
    </source>
</evidence>
<dbReference type="OrthoDB" id="218952at2"/>
<proteinExistence type="predicted"/>
<dbReference type="InterPro" id="IPR002372">
    <property type="entry name" value="PQQ_rpt_dom"/>
</dbReference>
<dbReference type="AlphaFoldDB" id="A0A518DKE9"/>
<dbReference type="PANTHER" id="PTHR34512">
    <property type="entry name" value="CELL SURFACE PROTEIN"/>
    <property type="match status" value="1"/>
</dbReference>
<dbReference type="SMART" id="SM00564">
    <property type="entry name" value="PQQ"/>
    <property type="match status" value="5"/>
</dbReference>
<evidence type="ECO:0000313" key="3">
    <source>
        <dbReference type="Proteomes" id="UP000317648"/>
    </source>
</evidence>
<dbReference type="InterPro" id="IPR029063">
    <property type="entry name" value="SAM-dependent_MTases_sf"/>
</dbReference>
<reference evidence="2 3" key="1">
    <citation type="submission" date="2019-02" db="EMBL/GenBank/DDBJ databases">
        <title>Deep-cultivation of Planctomycetes and their phenomic and genomic characterization uncovers novel biology.</title>
        <authorList>
            <person name="Wiegand S."/>
            <person name="Jogler M."/>
            <person name="Boedeker C."/>
            <person name="Pinto D."/>
            <person name="Vollmers J."/>
            <person name="Rivas-Marin E."/>
            <person name="Kohn T."/>
            <person name="Peeters S.H."/>
            <person name="Heuer A."/>
            <person name="Rast P."/>
            <person name="Oberbeckmann S."/>
            <person name="Bunk B."/>
            <person name="Jeske O."/>
            <person name="Meyerdierks A."/>
            <person name="Storesund J.E."/>
            <person name="Kallscheuer N."/>
            <person name="Luecker S."/>
            <person name="Lage O.M."/>
            <person name="Pohl T."/>
            <person name="Merkel B.J."/>
            <person name="Hornburger P."/>
            <person name="Mueller R.-W."/>
            <person name="Bruemmer F."/>
            <person name="Labrenz M."/>
            <person name="Spormann A.M."/>
            <person name="Op den Camp H."/>
            <person name="Overmann J."/>
            <person name="Amann R."/>
            <person name="Jetten M.S.M."/>
            <person name="Mascher T."/>
            <person name="Medema M.H."/>
            <person name="Devos D.P."/>
            <person name="Kaster A.-K."/>
            <person name="Ovreas L."/>
            <person name="Rohde M."/>
            <person name="Galperin M.Y."/>
            <person name="Jogler C."/>
        </authorList>
    </citation>
    <scope>NUCLEOTIDE SEQUENCE [LARGE SCALE GENOMIC DNA]</scope>
    <source>
        <strain evidence="2 3">Pla85_3_4</strain>
    </source>
</reference>
<dbReference type="KEGG" id="lcre:Pla8534_00560"/>
<feature type="domain" description="Pyrrolo-quinoline quinone repeat" evidence="1">
    <location>
        <begin position="668"/>
        <end position="830"/>
    </location>
</feature>
<accession>A0A518DKE9</accession>